<sequence length="110" mass="12576">MKRTESLDEFLTFANAAEQQGETGNVWVQQANYAAEEPIMSDEDVAGREPLQRLRVLLEAGEQPIYFESLFYSAAELEELTSELQPVFEQFSKEVLDAKRMNEKVQALNE</sequence>
<gene>
    <name evidence="1" type="ORF">SAMN04244570_3423</name>
</gene>
<evidence type="ECO:0000313" key="2">
    <source>
        <dbReference type="Proteomes" id="UP000190042"/>
    </source>
</evidence>
<organism evidence="1 2">
    <name type="scientific">Sporosarcina newyorkensis</name>
    <dbReference type="NCBI Taxonomy" id="759851"/>
    <lineage>
        <taxon>Bacteria</taxon>
        <taxon>Bacillati</taxon>
        <taxon>Bacillota</taxon>
        <taxon>Bacilli</taxon>
        <taxon>Bacillales</taxon>
        <taxon>Caryophanaceae</taxon>
        <taxon>Sporosarcina</taxon>
    </lineage>
</organism>
<dbReference type="Proteomes" id="UP000190042">
    <property type="component" value="Unassembled WGS sequence"/>
</dbReference>
<protein>
    <submittedName>
        <fullName evidence="1">Uncharacterized protein</fullName>
    </submittedName>
</protein>
<evidence type="ECO:0000313" key="1">
    <source>
        <dbReference type="EMBL" id="SKB04481.1"/>
    </source>
</evidence>
<proteinExistence type="predicted"/>
<reference evidence="2" key="1">
    <citation type="submission" date="2017-02" db="EMBL/GenBank/DDBJ databases">
        <authorList>
            <person name="Varghese N."/>
            <person name="Submissions S."/>
        </authorList>
    </citation>
    <scope>NUCLEOTIDE SEQUENCE [LARGE SCALE GENOMIC DNA]</scope>
    <source>
        <strain evidence="2">DSM 23966</strain>
    </source>
</reference>
<keyword evidence="2" id="KW-1185">Reference proteome</keyword>
<name>A0A1T4YT82_9BACL</name>
<dbReference type="EMBL" id="FUYJ01000008">
    <property type="protein sequence ID" value="SKB04481.1"/>
    <property type="molecule type" value="Genomic_DNA"/>
</dbReference>
<dbReference type="AlphaFoldDB" id="A0A1T4YT82"/>
<accession>A0A1T4YT82</accession>
<dbReference type="RefSeq" id="WP_078818437.1">
    <property type="nucleotide sequence ID" value="NZ_FUYJ01000008.1"/>
</dbReference>